<feature type="domain" description="Outer membrane protein beta-barrel" evidence="3">
    <location>
        <begin position="7"/>
        <end position="169"/>
    </location>
</feature>
<keyword evidence="1 2" id="KW-0732">Signal</keyword>
<dbReference type="InterPro" id="IPR027385">
    <property type="entry name" value="Beta-barrel_OMP"/>
</dbReference>
<reference evidence="4 5" key="1">
    <citation type="submission" date="2012-12" db="EMBL/GenBank/DDBJ databases">
        <title>Genome Assembly of Photobacterium sp. AK15.</title>
        <authorList>
            <person name="Khatri I."/>
            <person name="Vaidya B."/>
            <person name="Srinivas T.N.R."/>
            <person name="Subramanian S."/>
            <person name="Pinnaka A."/>
        </authorList>
    </citation>
    <scope>NUCLEOTIDE SEQUENCE [LARGE SCALE GENOMIC DNA]</scope>
    <source>
        <strain evidence="4 5">AK15</strain>
    </source>
</reference>
<dbReference type="InterPro" id="IPR011250">
    <property type="entry name" value="OMP/PagP_B-barrel"/>
</dbReference>
<feature type="chain" id="PRO_5003992930" description="Outer membrane protein beta-barrel domain-containing protein" evidence="2">
    <location>
        <begin position="21"/>
        <end position="172"/>
    </location>
</feature>
<dbReference type="Pfam" id="PF13505">
    <property type="entry name" value="OMP_b-brl"/>
    <property type="match status" value="1"/>
</dbReference>
<feature type="signal peptide" evidence="2">
    <location>
        <begin position="1"/>
        <end position="20"/>
    </location>
</feature>
<evidence type="ECO:0000313" key="4">
    <source>
        <dbReference type="EMBL" id="ELR65979.1"/>
    </source>
</evidence>
<evidence type="ECO:0000256" key="2">
    <source>
        <dbReference type="SAM" id="SignalP"/>
    </source>
</evidence>
<accession>L8JEL3</accession>
<dbReference type="AlphaFoldDB" id="L8JEL3"/>
<dbReference type="SUPFAM" id="SSF56925">
    <property type="entry name" value="OMPA-like"/>
    <property type="match status" value="1"/>
</dbReference>
<sequence length="172" mass="18268">MMKKYVIAAVLFFASLPVSAEIFGLSAGATAGGANVKFDGNSDYGFEYGVHARYQFNDILSINAGVVQGSADVDANLQTADNEIDYTAFPVTIRGDLPLLIGNLYAKAGTNYYDVDIESPGIQINDDGWGFTGGAGFVFTLLPLLDLSLGYEYRNMGDVESNAVVLGVQLGI</sequence>
<dbReference type="RefSeq" id="WP_007465308.1">
    <property type="nucleotide sequence ID" value="NZ_AMZO01000015.1"/>
</dbReference>
<organism evidence="4 5">
    <name type="scientific">Photobacterium marinum</name>
    <dbReference type="NCBI Taxonomy" id="1056511"/>
    <lineage>
        <taxon>Bacteria</taxon>
        <taxon>Pseudomonadati</taxon>
        <taxon>Pseudomonadota</taxon>
        <taxon>Gammaproteobacteria</taxon>
        <taxon>Vibrionales</taxon>
        <taxon>Vibrionaceae</taxon>
        <taxon>Photobacterium</taxon>
    </lineage>
</organism>
<name>L8JEL3_9GAMM</name>
<comment type="caution">
    <text evidence="4">The sequence shown here is derived from an EMBL/GenBank/DDBJ whole genome shotgun (WGS) entry which is preliminary data.</text>
</comment>
<gene>
    <name evidence="4" type="ORF">C942_00605</name>
</gene>
<keyword evidence="5" id="KW-1185">Reference proteome</keyword>
<evidence type="ECO:0000313" key="5">
    <source>
        <dbReference type="Proteomes" id="UP000011134"/>
    </source>
</evidence>
<dbReference type="PATRIC" id="fig|1056511.3.peg.2094"/>
<evidence type="ECO:0000256" key="1">
    <source>
        <dbReference type="ARBA" id="ARBA00022729"/>
    </source>
</evidence>
<evidence type="ECO:0000259" key="3">
    <source>
        <dbReference type="Pfam" id="PF13505"/>
    </source>
</evidence>
<dbReference type="Proteomes" id="UP000011134">
    <property type="component" value="Unassembled WGS sequence"/>
</dbReference>
<protein>
    <recommendedName>
        <fullName evidence="3">Outer membrane protein beta-barrel domain-containing protein</fullName>
    </recommendedName>
</protein>
<dbReference type="EMBL" id="AMZO01000015">
    <property type="protein sequence ID" value="ELR65979.1"/>
    <property type="molecule type" value="Genomic_DNA"/>
</dbReference>
<proteinExistence type="predicted"/>
<dbReference type="Gene3D" id="2.40.160.20">
    <property type="match status" value="1"/>
</dbReference>